<dbReference type="Pfam" id="PF26348">
    <property type="entry name" value="SRA_ScoMcrA"/>
    <property type="match status" value="1"/>
</dbReference>
<keyword evidence="3" id="KW-1185">Reference proteome</keyword>
<accession>A0A7Y2LYA0</accession>
<sequence length="322" mass="35311">MPSPAFSLRAGDIVTRADLVVEYGGSVQSGGIVPSNTSNSVFVFTDPAEGRQFGYVYDGFSPDGTVFHYTGAGRDGDQKLSGSNSPILTHTAKGRSLHAFSAAGVVAGSSTKLQRYIGEFILDPDVPFERMPALDRSGALRTVLVFRLLPVSVIPDDVVELVGYSGVTREPNAISVPVEINSTEFFETADRAGGLAVRRESQLVDEFIAHRVGHTFTRWAINLPAERTRLLTDIYDEADHTLYEAKAIAGRSDLRMAVGQLYDYRRHVHVDDLHCSVLLPERPTADLRDLLRDAGLGLAFREQTTFVLEPPNTPQRGERLHQ</sequence>
<dbReference type="AlphaFoldDB" id="A0A7Y2LYA0"/>
<dbReference type="InterPro" id="IPR058712">
    <property type="entry name" value="SRA_ScoMcrA"/>
</dbReference>
<feature type="domain" description="ScoMcrA-like SRA" evidence="1">
    <location>
        <begin position="14"/>
        <end position="154"/>
    </location>
</feature>
<protein>
    <recommendedName>
        <fullName evidence="1">ScoMcrA-like SRA domain-containing protein</fullName>
    </recommendedName>
</protein>
<proteinExistence type="predicted"/>
<name>A0A7Y2LYA0_9MICO</name>
<dbReference type="EMBL" id="JABEMB010000003">
    <property type="protein sequence ID" value="NNH03060.1"/>
    <property type="molecule type" value="Genomic_DNA"/>
</dbReference>
<comment type="caution">
    <text evidence="2">The sequence shown here is derived from an EMBL/GenBank/DDBJ whole genome shotgun (WGS) entry which is preliminary data.</text>
</comment>
<organism evidence="2 3">
    <name type="scientific">Microbacterium ulmi</name>
    <dbReference type="NCBI Taxonomy" id="179095"/>
    <lineage>
        <taxon>Bacteria</taxon>
        <taxon>Bacillati</taxon>
        <taxon>Actinomycetota</taxon>
        <taxon>Actinomycetes</taxon>
        <taxon>Micrococcales</taxon>
        <taxon>Microbacteriaceae</taxon>
        <taxon>Microbacterium</taxon>
    </lineage>
</organism>
<evidence type="ECO:0000313" key="3">
    <source>
        <dbReference type="Proteomes" id="UP000543598"/>
    </source>
</evidence>
<gene>
    <name evidence="2" type="ORF">HLA99_04215</name>
</gene>
<dbReference type="RefSeq" id="WP_167034757.1">
    <property type="nucleotide sequence ID" value="NZ_BAAANA010000002.1"/>
</dbReference>
<dbReference type="Proteomes" id="UP000543598">
    <property type="component" value="Unassembled WGS sequence"/>
</dbReference>
<reference evidence="2 3" key="1">
    <citation type="submission" date="2020-05" db="EMBL/GenBank/DDBJ databases">
        <title>MicrobeNet Type strains.</title>
        <authorList>
            <person name="Nicholson A.C."/>
        </authorList>
    </citation>
    <scope>NUCLEOTIDE SEQUENCE [LARGE SCALE GENOMIC DNA]</scope>
    <source>
        <strain evidence="2 3">JCM 14282</strain>
    </source>
</reference>
<evidence type="ECO:0000313" key="2">
    <source>
        <dbReference type="EMBL" id="NNH03060.1"/>
    </source>
</evidence>
<evidence type="ECO:0000259" key="1">
    <source>
        <dbReference type="Pfam" id="PF26348"/>
    </source>
</evidence>